<feature type="transmembrane region" description="Helical" evidence="1">
    <location>
        <begin position="305"/>
        <end position="323"/>
    </location>
</feature>
<evidence type="ECO:0000256" key="2">
    <source>
        <dbReference type="SAM" id="SignalP"/>
    </source>
</evidence>
<dbReference type="RefSeq" id="WP_176355308.1">
    <property type="nucleotide sequence ID" value="NZ_JABWDU010000007.1"/>
</dbReference>
<sequence>MRAPAALFALPILMLLGAPAIAHEVRPAFLDIRETAHETFAVLWKVPAQGRMRLALDAHLPKQCIERETPTRSFEGSAYLERWTADCAGGLRDGKIVIDGLKATLTEALVRIEYKNGGTEVGRLLPEAPSFTAAGNQSYLEVARTYFLLGIEHILLGFDHLIFVLALMLLIHDRWMLLKTITAFTVAHSITLAGASLGYLSLPQRPVEATIALSIAFVARELLKSRPTKARLSETYPWVVAFAFGLLHGFGFSGALKEIGLPQSDVPLSLLAFNLGVEAGQIIFVAGALAIAWAGRTMVGLHAALARRAIAYGVGTSAMLWFIPRIAGIAA</sequence>
<dbReference type="Proteomes" id="UP000520198">
    <property type="component" value="Unassembled WGS sequence"/>
</dbReference>
<proteinExistence type="predicted"/>
<dbReference type="AlphaFoldDB" id="A0A7Y6QAE3"/>
<feature type="chain" id="PRO_5031022570" evidence="2">
    <location>
        <begin position="23"/>
        <end position="331"/>
    </location>
</feature>
<name>A0A7Y6QAE3_9HYPH</name>
<dbReference type="EMBL" id="JABWDU010000007">
    <property type="protein sequence ID" value="NVD41936.1"/>
    <property type="molecule type" value="Genomic_DNA"/>
</dbReference>
<reference evidence="3 4" key="1">
    <citation type="submission" date="2020-06" db="EMBL/GenBank/DDBJ databases">
        <authorList>
            <person name="Grouzdev D.S."/>
        </authorList>
    </citation>
    <scope>NUCLEOTIDE SEQUENCE [LARGE SCALE GENOMIC DNA]</scope>
    <source>
        <strain evidence="3 4">HO-A22</strain>
    </source>
</reference>
<protein>
    <submittedName>
        <fullName evidence="3">HupE/UreJ family protein</fullName>
    </submittedName>
</protein>
<feature type="transmembrane region" description="Helical" evidence="1">
    <location>
        <begin position="177"/>
        <end position="200"/>
    </location>
</feature>
<dbReference type="InterPro" id="IPR032809">
    <property type="entry name" value="Put_HupE_UreJ"/>
</dbReference>
<evidence type="ECO:0000313" key="3">
    <source>
        <dbReference type="EMBL" id="NVD41936.1"/>
    </source>
</evidence>
<dbReference type="Pfam" id="PF13795">
    <property type="entry name" value="HupE_UreJ_2"/>
    <property type="match status" value="1"/>
</dbReference>
<comment type="caution">
    <text evidence="3">The sequence shown here is derived from an EMBL/GenBank/DDBJ whole genome shotgun (WGS) entry which is preliminary data.</text>
</comment>
<accession>A0A7Y6QAE3</accession>
<gene>
    <name evidence="3" type="ORF">HT585_24005</name>
</gene>
<organism evidence="3 4">
    <name type="scientific">Ensifer oleiphilus</name>
    <dbReference type="NCBI Taxonomy" id="2742698"/>
    <lineage>
        <taxon>Bacteria</taxon>
        <taxon>Pseudomonadati</taxon>
        <taxon>Pseudomonadota</taxon>
        <taxon>Alphaproteobacteria</taxon>
        <taxon>Hyphomicrobiales</taxon>
        <taxon>Rhizobiaceae</taxon>
        <taxon>Sinorhizobium/Ensifer group</taxon>
        <taxon>Ensifer</taxon>
    </lineage>
</organism>
<keyword evidence="1" id="KW-0472">Membrane</keyword>
<keyword evidence="4" id="KW-1185">Reference proteome</keyword>
<evidence type="ECO:0000256" key="1">
    <source>
        <dbReference type="SAM" id="Phobius"/>
    </source>
</evidence>
<feature type="transmembrane region" description="Helical" evidence="1">
    <location>
        <begin position="235"/>
        <end position="256"/>
    </location>
</feature>
<keyword evidence="1" id="KW-1133">Transmembrane helix</keyword>
<feature type="transmembrane region" description="Helical" evidence="1">
    <location>
        <begin position="268"/>
        <end position="293"/>
    </location>
</feature>
<feature type="transmembrane region" description="Helical" evidence="1">
    <location>
        <begin position="146"/>
        <end position="170"/>
    </location>
</feature>
<feature type="signal peptide" evidence="2">
    <location>
        <begin position="1"/>
        <end position="22"/>
    </location>
</feature>
<keyword evidence="2" id="KW-0732">Signal</keyword>
<keyword evidence="1" id="KW-0812">Transmembrane</keyword>
<evidence type="ECO:0000313" key="4">
    <source>
        <dbReference type="Proteomes" id="UP000520198"/>
    </source>
</evidence>